<protein>
    <submittedName>
        <fullName evidence="1">Uncharacterized protein</fullName>
    </submittedName>
</protein>
<evidence type="ECO:0000313" key="1">
    <source>
        <dbReference type="EMBL" id="GFU03886.1"/>
    </source>
</evidence>
<dbReference type="Gene3D" id="3.10.10.10">
    <property type="entry name" value="HIV Type 1 Reverse Transcriptase, subunit A, domain 1"/>
    <property type="match status" value="1"/>
</dbReference>
<reference evidence="1" key="1">
    <citation type="submission" date="2020-08" db="EMBL/GenBank/DDBJ databases">
        <title>Multicomponent nature underlies the extraordinary mechanical properties of spider dragline silk.</title>
        <authorList>
            <person name="Kono N."/>
            <person name="Nakamura H."/>
            <person name="Mori M."/>
            <person name="Yoshida Y."/>
            <person name="Ohtoshi R."/>
            <person name="Malay A.D."/>
            <person name="Moran D.A.P."/>
            <person name="Tomita M."/>
            <person name="Numata K."/>
            <person name="Arakawa K."/>
        </authorList>
    </citation>
    <scope>NUCLEOTIDE SEQUENCE</scope>
</reference>
<proteinExistence type="predicted"/>
<dbReference type="Proteomes" id="UP000887013">
    <property type="component" value="Unassembled WGS sequence"/>
</dbReference>
<dbReference type="GO" id="GO:0071897">
    <property type="term" value="P:DNA biosynthetic process"/>
    <property type="evidence" value="ECO:0007669"/>
    <property type="project" value="UniProtKB-ARBA"/>
</dbReference>
<name>A0A8X6UCB3_NEPPI</name>
<sequence length="201" mass="22760">MKINEDFLKSLWLNQLPKHLQTILAANSEPLDNLVTMEDKIHETFEFQNILSISQERSQTTASEINIVSLVQNLIIWLLKYKNLKPAEADCQISNFLVPNSTGLRTEVTFVKKVLNPTTHHLVTEGPPVAAKTSRLAPDKLGLARKEFDCMLQQGICQPSKSCSLVPKKTNGWRPCGDNRDLNAITQPDLYLHCKCTRFFL</sequence>
<accession>A0A8X6UCB3</accession>
<dbReference type="OrthoDB" id="6424029at2759"/>
<organism evidence="1 2">
    <name type="scientific">Nephila pilipes</name>
    <name type="common">Giant wood spider</name>
    <name type="synonym">Nephila maculata</name>
    <dbReference type="NCBI Taxonomy" id="299642"/>
    <lineage>
        <taxon>Eukaryota</taxon>
        <taxon>Metazoa</taxon>
        <taxon>Ecdysozoa</taxon>
        <taxon>Arthropoda</taxon>
        <taxon>Chelicerata</taxon>
        <taxon>Arachnida</taxon>
        <taxon>Araneae</taxon>
        <taxon>Araneomorphae</taxon>
        <taxon>Entelegynae</taxon>
        <taxon>Araneoidea</taxon>
        <taxon>Nephilidae</taxon>
        <taxon>Nephila</taxon>
    </lineage>
</organism>
<dbReference type="SUPFAM" id="SSF56672">
    <property type="entry name" value="DNA/RNA polymerases"/>
    <property type="match status" value="1"/>
</dbReference>
<comment type="caution">
    <text evidence="1">The sequence shown here is derived from an EMBL/GenBank/DDBJ whole genome shotgun (WGS) entry which is preliminary data.</text>
</comment>
<dbReference type="AlphaFoldDB" id="A0A8X6UCB3"/>
<gene>
    <name evidence="1" type="primary">CM83_102962</name>
    <name evidence="1" type="ORF">NPIL_469101</name>
</gene>
<dbReference type="EMBL" id="BMAW01076938">
    <property type="protein sequence ID" value="GFU03886.1"/>
    <property type="molecule type" value="Genomic_DNA"/>
</dbReference>
<dbReference type="InterPro" id="IPR043502">
    <property type="entry name" value="DNA/RNA_pol_sf"/>
</dbReference>
<keyword evidence="2" id="KW-1185">Reference proteome</keyword>
<evidence type="ECO:0000313" key="2">
    <source>
        <dbReference type="Proteomes" id="UP000887013"/>
    </source>
</evidence>